<dbReference type="InterPro" id="IPR025130">
    <property type="entry name" value="DUF4056"/>
</dbReference>
<sequence length="382" mass="41706">MKQWISILTSIMALCGQPASAALAIGSDFSELPQQQATRAWPVAAPAAIPDGLRPCCAFGYRLKTQIFGIPVPFYRIGNIAGAGALGQHTYNDSRFNSLLAISGLGAENNGIIFTRRGGFIDTAHIRDSADMTFYLFTRLYPTLGKAFTLSPGGEELARRKIVFKAFTPPADRAQAYSLAVWLAARIAFDLAAWHEIAQWYGFESVPGFPEGISAFSPEDLYSNLVGARLAASVLLDGHGYSRTGFNLAMTTVLPDALAQLGGVPAAQTRLQFDRLDQRWWDSTKAVPQKFLLLKRNYQTGSDRVPTPIPGEPQAVLRLALPASVAGETLDTLAELQLWPGKRMGNLPKPVRYYTRRDFPALASFARLNDQQQLRQAAGPES</sequence>
<dbReference type="Pfam" id="PF13265">
    <property type="entry name" value="DUF4056"/>
    <property type="match status" value="1"/>
</dbReference>
<comment type="caution">
    <text evidence="2">The sequence shown here is derived from an EMBL/GenBank/DDBJ whole genome shotgun (WGS) entry which is preliminary data.</text>
</comment>
<feature type="signal peptide" evidence="1">
    <location>
        <begin position="1"/>
        <end position="21"/>
    </location>
</feature>
<keyword evidence="1" id="KW-0732">Signal</keyword>
<organism evidence="2 3">
    <name type="scientific">Tatumella ptyseos ATCC 33301</name>
    <dbReference type="NCBI Taxonomy" id="1005995"/>
    <lineage>
        <taxon>Bacteria</taxon>
        <taxon>Pseudomonadati</taxon>
        <taxon>Pseudomonadota</taxon>
        <taxon>Gammaproteobacteria</taxon>
        <taxon>Enterobacterales</taxon>
        <taxon>Erwiniaceae</taxon>
        <taxon>Tatumella</taxon>
    </lineage>
</organism>
<gene>
    <name evidence="2" type="ORF">GTPT_1781</name>
</gene>
<evidence type="ECO:0008006" key="4">
    <source>
        <dbReference type="Google" id="ProtNLM"/>
    </source>
</evidence>
<feature type="chain" id="PRO_5001793474" description="DUF4056 domain-containing protein" evidence="1">
    <location>
        <begin position="22"/>
        <end position="382"/>
    </location>
</feature>
<dbReference type="eggNOG" id="ENOG502Z8XA">
    <property type="taxonomic scope" value="Bacteria"/>
</dbReference>
<dbReference type="EMBL" id="JMPR01000028">
    <property type="protein sequence ID" value="KFD19848.1"/>
    <property type="molecule type" value="Genomic_DNA"/>
</dbReference>
<dbReference type="AlphaFoldDB" id="A0A085JHA2"/>
<evidence type="ECO:0000256" key="1">
    <source>
        <dbReference type="SAM" id="SignalP"/>
    </source>
</evidence>
<proteinExistence type="predicted"/>
<name>A0A085JHA2_9GAMM</name>
<evidence type="ECO:0000313" key="3">
    <source>
        <dbReference type="Proteomes" id="UP000028602"/>
    </source>
</evidence>
<evidence type="ECO:0000313" key="2">
    <source>
        <dbReference type="EMBL" id="KFD19848.1"/>
    </source>
</evidence>
<protein>
    <recommendedName>
        <fullName evidence="4">DUF4056 domain-containing protein</fullName>
    </recommendedName>
</protein>
<reference evidence="2 3" key="1">
    <citation type="submission" date="2014-05" db="EMBL/GenBank/DDBJ databases">
        <title>ATOL: Assembling a taxonomically balanced genome-scale reconstruction of the evolutionary history of the Enterobacteriaceae.</title>
        <authorList>
            <person name="Plunkett G.III."/>
            <person name="Neeno-Eckwall E.C."/>
            <person name="Glasner J.D."/>
            <person name="Perna N.T."/>
        </authorList>
    </citation>
    <scope>NUCLEOTIDE SEQUENCE [LARGE SCALE GENOMIC DNA]</scope>
    <source>
        <strain evidence="2 3">ATCC 33301</strain>
    </source>
</reference>
<keyword evidence="3" id="KW-1185">Reference proteome</keyword>
<dbReference type="Proteomes" id="UP000028602">
    <property type="component" value="Unassembled WGS sequence"/>
</dbReference>
<accession>A0A085JHA2</accession>